<feature type="transmembrane region" description="Helical" evidence="1">
    <location>
        <begin position="87"/>
        <end position="107"/>
    </location>
</feature>
<organism evidence="2 3">
    <name type="scientific">Demequina muriae</name>
    <dbReference type="NCBI Taxonomy" id="3051664"/>
    <lineage>
        <taxon>Bacteria</taxon>
        <taxon>Bacillati</taxon>
        <taxon>Actinomycetota</taxon>
        <taxon>Actinomycetes</taxon>
        <taxon>Micrococcales</taxon>
        <taxon>Demequinaceae</taxon>
        <taxon>Demequina</taxon>
    </lineage>
</organism>
<keyword evidence="1" id="KW-0472">Membrane</keyword>
<dbReference type="EMBL" id="JAUHQA010000001">
    <property type="protein sequence ID" value="MDN4480649.1"/>
    <property type="molecule type" value="Genomic_DNA"/>
</dbReference>
<feature type="transmembrane region" description="Helical" evidence="1">
    <location>
        <begin position="147"/>
        <end position="165"/>
    </location>
</feature>
<evidence type="ECO:0000256" key="1">
    <source>
        <dbReference type="SAM" id="Phobius"/>
    </source>
</evidence>
<feature type="transmembrane region" description="Helical" evidence="1">
    <location>
        <begin position="54"/>
        <end position="75"/>
    </location>
</feature>
<reference evidence="2" key="1">
    <citation type="submission" date="2023-06" db="EMBL/GenBank/DDBJ databases">
        <title>Egi l300058.</title>
        <authorList>
            <person name="Gao L."/>
            <person name="Fang B.-Z."/>
            <person name="Li W.-J."/>
        </authorList>
    </citation>
    <scope>NUCLEOTIDE SEQUENCE</scope>
    <source>
        <strain evidence="2">EGI L300058</strain>
    </source>
</reference>
<protein>
    <submittedName>
        <fullName evidence="2">DUF6518 family protein</fullName>
    </submittedName>
</protein>
<sequence>MSLRAPLALVGALLAGVVISFGQTFSPEVLAPLFNSAAPVVALAAAVSMATRSVWARMATGAAAGPMAMVGYYATSALRGYGVSTSMVLMWCTAGVIAGAAMGYALWTLRHSHSWTLRAVAAAVFPGVAIGEAAHGLLRVADTTPVAYWWSAVVVGVGVLVWLAITRLRNAPGILLACATTAVFAGALFYIYGAM</sequence>
<keyword evidence="1" id="KW-1133">Transmembrane helix</keyword>
<evidence type="ECO:0000313" key="2">
    <source>
        <dbReference type="EMBL" id="MDN4480649.1"/>
    </source>
</evidence>
<feature type="transmembrane region" description="Helical" evidence="1">
    <location>
        <begin position="172"/>
        <end position="192"/>
    </location>
</feature>
<dbReference type="Pfam" id="PF20128">
    <property type="entry name" value="DUF6518"/>
    <property type="match status" value="1"/>
</dbReference>
<dbReference type="InterPro" id="IPR045393">
    <property type="entry name" value="DUF6518"/>
</dbReference>
<feature type="transmembrane region" description="Helical" evidence="1">
    <location>
        <begin position="119"/>
        <end position="141"/>
    </location>
</feature>
<keyword evidence="1" id="KW-0812">Transmembrane</keyword>
<accession>A0ABT8GHA6</accession>
<name>A0ABT8GHA6_9MICO</name>
<evidence type="ECO:0000313" key="3">
    <source>
        <dbReference type="Proteomes" id="UP001172708"/>
    </source>
</evidence>
<dbReference type="Proteomes" id="UP001172708">
    <property type="component" value="Unassembled WGS sequence"/>
</dbReference>
<proteinExistence type="predicted"/>
<feature type="transmembrane region" description="Helical" evidence="1">
    <location>
        <begin position="30"/>
        <end position="47"/>
    </location>
</feature>
<gene>
    <name evidence="2" type="ORF">QQX02_06905</name>
</gene>
<keyword evidence="3" id="KW-1185">Reference proteome</keyword>
<dbReference type="RefSeq" id="WP_301142094.1">
    <property type="nucleotide sequence ID" value="NZ_JAUHQA010000001.1"/>
</dbReference>
<comment type="caution">
    <text evidence="2">The sequence shown here is derived from an EMBL/GenBank/DDBJ whole genome shotgun (WGS) entry which is preliminary data.</text>
</comment>